<dbReference type="EMBL" id="VJZC01000004">
    <property type="protein sequence ID" value="MPY55910.1"/>
    <property type="molecule type" value="Genomic_DNA"/>
</dbReference>
<evidence type="ECO:0000313" key="2">
    <source>
        <dbReference type="Proteomes" id="UP000400924"/>
    </source>
</evidence>
<reference evidence="1 2" key="1">
    <citation type="submission" date="2019-07" db="EMBL/GenBank/DDBJ databases">
        <title>New species of Amycolatopsis and Streptomyces.</title>
        <authorList>
            <person name="Duangmal K."/>
            <person name="Teo W.F.A."/>
            <person name="Lipun K."/>
        </authorList>
    </citation>
    <scope>NUCLEOTIDE SEQUENCE [LARGE SCALE GENOMIC DNA]</scope>
    <source>
        <strain evidence="1 2">NBRC 106415</strain>
    </source>
</reference>
<dbReference type="AlphaFoldDB" id="A0A5N8X8T5"/>
<proteinExistence type="predicted"/>
<dbReference type="RefSeq" id="WP_152769389.1">
    <property type="nucleotide sequence ID" value="NZ_VJZC01000004.1"/>
</dbReference>
<keyword evidence="2" id="KW-1185">Reference proteome</keyword>
<name>A0A5N8X8T5_9ACTN</name>
<sequence length="70" mass="7820">MEGTGGYQLGSQGVALTNNWATMSNYLRSRLQDGRAVDYWLGGRHYTTLQSIASSLAVAYMAVWWQYKAP</sequence>
<protein>
    <submittedName>
        <fullName evidence="1">Uncharacterized protein</fullName>
    </submittedName>
</protein>
<dbReference type="Proteomes" id="UP000400924">
    <property type="component" value="Unassembled WGS sequence"/>
</dbReference>
<evidence type="ECO:0000313" key="1">
    <source>
        <dbReference type="EMBL" id="MPY55910.1"/>
    </source>
</evidence>
<gene>
    <name evidence="1" type="ORF">FNH08_01495</name>
</gene>
<accession>A0A5N8X8T5</accession>
<organism evidence="1 2">
    <name type="scientific">Streptomyces spongiae</name>
    <dbReference type="NCBI Taxonomy" id="565072"/>
    <lineage>
        <taxon>Bacteria</taxon>
        <taxon>Bacillati</taxon>
        <taxon>Actinomycetota</taxon>
        <taxon>Actinomycetes</taxon>
        <taxon>Kitasatosporales</taxon>
        <taxon>Streptomycetaceae</taxon>
        <taxon>Streptomyces</taxon>
    </lineage>
</organism>
<comment type="caution">
    <text evidence="1">The sequence shown here is derived from an EMBL/GenBank/DDBJ whole genome shotgun (WGS) entry which is preliminary data.</text>
</comment>